<reference evidence="1 2" key="1">
    <citation type="submission" date="2016-10" db="EMBL/GenBank/DDBJ databases">
        <authorList>
            <person name="de Groot N.N."/>
        </authorList>
    </citation>
    <scope>NUCLEOTIDE SEQUENCE [LARGE SCALE GENOMIC DNA]</scope>
    <source>
        <strain evidence="1 2">R5</strain>
    </source>
</reference>
<accession>A0A1G6PJS4</accession>
<sequence length="63" mass="7426">MPVNPSVVVDRSVRRHSRSATIHRDDWMYRAERSDDRVKNLSNLESVCRAIEPRTRFAISRTE</sequence>
<evidence type="ECO:0000313" key="1">
    <source>
        <dbReference type="EMBL" id="SDC80318.1"/>
    </source>
</evidence>
<protein>
    <submittedName>
        <fullName evidence="1">Uncharacterized protein</fullName>
    </submittedName>
</protein>
<proteinExistence type="predicted"/>
<name>A0A1G6PJS4_9BRAD</name>
<dbReference type="Proteomes" id="UP000199245">
    <property type="component" value="Unassembled WGS sequence"/>
</dbReference>
<dbReference type="AlphaFoldDB" id="A0A1G6PJS4"/>
<evidence type="ECO:0000313" key="2">
    <source>
        <dbReference type="Proteomes" id="UP000199245"/>
    </source>
</evidence>
<organism evidence="1 2">
    <name type="scientific">Bradyrhizobium brasilense</name>
    <dbReference type="NCBI Taxonomy" id="1419277"/>
    <lineage>
        <taxon>Bacteria</taxon>
        <taxon>Pseudomonadati</taxon>
        <taxon>Pseudomonadota</taxon>
        <taxon>Alphaproteobacteria</taxon>
        <taxon>Hyphomicrobiales</taxon>
        <taxon>Nitrobacteraceae</taxon>
        <taxon>Bradyrhizobium</taxon>
    </lineage>
</organism>
<dbReference type="EMBL" id="FMZW01000005">
    <property type="protein sequence ID" value="SDC80318.1"/>
    <property type="molecule type" value="Genomic_DNA"/>
</dbReference>
<gene>
    <name evidence="1" type="ORF">SAMN05216337_100556</name>
</gene>